<accession>A0A0K9PZA3</accession>
<comment type="function">
    <text evidence="5">PPIases accelerate the folding of proteins. It catalyzes the cis-trans isomerization of proline imidic peptide bonds in oligopeptides.</text>
</comment>
<dbReference type="EMBL" id="LFYR01000338">
    <property type="protein sequence ID" value="KMZ74341.1"/>
    <property type="molecule type" value="Genomic_DNA"/>
</dbReference>
<dbReference type="Pfam" id="PF00160">
    <property type="entry name" value="Pro_isomerase"/>
    <property type="match status" value="1"/>
</dbReference>
<evidence type="ECO:0000256" key="3">
    <source>
        <dbReference type="ARBA" id="ARBA00023110"/>
    </source>
</evidence>
<gene>
    <name evidence="7" type="ORF">ZOSMA_12G00250</name>
</gene>
<name>A0A0K9PZA3_ZOSMR</name>
<dbReference type="GO" id="GO:0006457">
    <property type="term" value="P:protein folding"/>
    <property type="evidence" value="ECO:0000318"/>
    <property type="project" value="GO_Central"/>
</dbReference>
<dbReference type="FunFam" id="2.40.100.10:FF:000001">
    <property type="entry name" value="Peptidyl-prolyl cis-trans isomerase"/>
    <property type="match status" value="1"/>
</dbReference>
<proteinExistence type="inferred from homology"/>
<dbReference type="GO" id="GO:0016018">
    <property type="term" value="F:cyclosporin A binding"/>
    <property type="evidence" value="ECO:0000318"/>
    <property type="project" value="GO_Central"/>
</dbReference>
<evidence type="ECO:0000256" key="1">
    <source>
        <dbReference type="ARBA" id="ARBA00000971"/>
    </source>
</evidence>
<protein>
    <recommendedName>
        <fullName evidence="5">Peptidyl-prolyl cis-trans isomerase</fullName>
        <shortName evidence="5">PPIase</shortName>
        <ecNumber evidence="5">5.2.1.8</ecNumber>
    </recommendedName>
</protein>
<dbReference type="InterPro" id="IPR020892">
    <property type="entry name" value="Cyclophilin-type_PPIase_CS"/>
</dbReference>
<dbReference type="PRINTS" id="PR00153">
    <property type="entry name" value="CSAPPISMRASE"/>
</dbReference>
<dbReference type="SUPFAM" id="SSF50891">
    <property type="entry name" value="Cyclophilin-like"/>
    <property type="match status" value="1"/>
</dbReference>
<reference evidence="8" key="1">
    <citation type="journal article" date="2016" name="Nature">
        <title>The genome of the seagrass Zostera marina reveals angiosperm adaptation to the sea.</title>
        <authorList>
            <person name="Olsen J.L."/>
            <person name="Rouze P."/>
            <person name="Verhelst B."/>
            <person name="Lin Y.-C."/>
            <person name="Bayer T."/>
            <person name="Collen J."/>
            <person name="Dattolo E."/>
            <person name="De Paoli E."/>
            <person name="Dittami S."/>
            <person name="Maumus F."/>
            <person name="Michel G."/>
            <person name="Kersting A."/>
            <person name="Lauritano C."/>
            <person name="Lohaus R."/>
            <person name="Toepel M."/>
            <person name="Tonon T."/>
            <person name="Vanneste K."/>
            <person name="Amirebrahimi M."/>
            <person name="Brakel J."/>
            <person name="Bostroem C."/>
            <person name="Chovatia M."/>
            <person name="Grimwood J."/>
            <person name="Jenkins J.W."/>
            <person name="Jueterbock A."/>
            <person name="Mraz A."/>
            <person name="Stam W.T."/>
            <person name="Tice H."/>
            <person name="Bornberg-Bauer E."/>
            <person name="Green P.J."/>
            <person name="Pearson G.A."/>
            <person name="Procaccini G."/>
            <person name="Duarte C.M."/>
            <person name="Schmutz J."/>
            <person name="Reusch T.B.H."/>
            <person name="Van de Peer Y."/>
        </authorList>
    </citation>
    <scope>NUCLEOTIDE SEQUENCE [LARGE SCALE GENOMIC DNA]</scope>
    <source>
        <strain evidence="8">cv. Finnish</strain>
    </source>
</reference>
<dbReference type="EC" id="5.2.1.8" evidence="5"/>
<keyword evidence="4 5" id="KW-0413">Isomerase</keyword>
<evidence type="ECO:0000313" key="8">
    <source>
        <dbReference type="Proteomes" id="UP000036987"/>
    </source>
</evidence>
<comment type="similarity">
    <text evidence="2 5">Belongs to the cyclophilin-type PPIase family.</text>
</comment>
<dbReference type="InterPro" id="IPR024936">
    <property type="entry name" value="Cyclophilin-type_PPIase"/>
</dbReference>
<keyword evidence="8" id="KW-1185">Reference proteome</keyword>
<evidence type="ECO:0000256" key="4">
    <source>
        <dbReference type="ARBA" id="ARBA00023235"/>
    </source>
</evidence>
<comment type="catalytic activity">
    <reaction evidence="1 5">
        <text>[protein]-peptidylproline (omega=180) = [protein]-peptidylproline (omega=0)</text>
        <dbReference type="Rhea" id="RHEA:16237"/>
        <dbReference type="Rhea" id="RHEA-COMP:10747"/>
        <dbReference type="Rhea" id="RHEA-COMP:10748"/>
        <dbReference type="ChEBI" id="CHEBI:83833"/>
        <dbReference type="ChEBI" id="CHEBI:83834"/>
        <dbReference type="EC" id="5.2.1.8"/>
    </reaction>
</comment>
<dbReference type="Gene3D" id="2.40.100.10">
    <property type="entry name" value="Cyclophilin-like"/>
    <property type="match status" value="1"/>
</dbReference>
<dbReference type="GO" id="GO:0003755">
    <property type="term" value="F:peptidyl-prolyl cis-trans isomerase activity"/>
    <property type="evidence" value="ECO:0000318"/>
    <property type="project" value="GO_Central"/>
</dbReference>
<sequence length="176" mass="19200">MDIKLQGVVTNKCFFDVEIGGQLVGTIVLGLYGDIVPATVDNFIALCTGAKGFGYKGCSFHRIIKDFMIQGGDFEYGNGTGGKSIYGSQFDDENFAMKHIGPGVLSMANSGANTNCSQFFICTTKTPWLDKRHVVFGHVIEGMDVVRKLELQETSRSDVPRLACRIVNCGELPWTS</sequence>
<dbReference type="AlphaFoldDB" id="A0A0K9PZA3"/>
<evidence type="ECO:0000256" key="2">
    <source>
        <dbReference type="ARBA" id="ARBA00007365"/>
    </source>
</evidence>
<dbReference type="PROSITE" id="PS50072">
    <property type="entry name" value="CSA_PPIASE_2"/>
    <property type="match status" value="1"/>
</dbReference>
<dbReference type="PROSITE" id="PS00170">
    <property type="entry name" value="CSA_PPIASE_1"/>
    <property type="match status" value="1"/>
</dbReference>
<evidence type="ECO:0000259" key="6">
    <source>
        <dbReference type="PROSITE" id="PS50072"/>
    </source>
</evidence>
<dbReference type="Proteomes" id="UP000036987">
    <property type="component" value="Unassembled WGS sequence"/>
</dbReference>
<dbReference type="PIRSF" id="PIRSF001467">
    <property type="entry name" value="Peptidylpro_ismrse"/>
    <property type="match status" value="1"/>
</dbReference>
<keyword evidence="3 5" id="KW-0697">Rotamase</keyword>
<dbReference type="OrthoDB" id="193499at2759"/>
<dbReference type="STRING" id="29655.A0A0K9PZA3"/>
<feature type="domain" description="PPIase cyclophilin-type" evidence="6">
    <location>
        <begin position="14"/>
        <end position="171"/>
    </location>
</feature>
<dbReference type="GO" id="GO:0005737">
    <property type="term" value="C:cytoplasm"/>
    <property type="evidence" value="ECO:0000318"/>
    <property type="project" value="GO_Central"/>
</dbReference>
<evidence type="ECO:0000256" key="5">
    <source>
        <dbReference type="RuleBase" id="RU363019"/>
    </source>
</evidence>
<dbReference type="InterPro" id="IPR002130">
    <property type="entry name" value="Cyclophilin-type_PPIase_dom"/>
</dbReference>
<dbReference type="OMA" id="CVNATDN"/>
<comment type="caution">
    <text evidence="7">The sequence shown here is derived from an EMBL/GenBank/DDBJ whole genome shotgun (WGS) entry which is preliminary data.</text>
</comment>
<organism evidence="7 8">
    <name type="scientific">Zostera marina</name>
    <name type="common">Eelgrass</name>
    <dbReference type="NCBI Taxonomy" id="29655"/>
    <lineage>
        <taxon>Eukaryota</taxon>
        <taxon>Viridiplantae</taxon>
        <taxon>Streptophyta</taxon>
        <taxon>Embryophyta</taxon>
        <taxon>Tracheophyta</taxon>
        <taxon>Spermatophyta</taxon>
        <taxon>Magnoliopsida</taxon>
        <taxon>Liliopsida</taxon>
        <taxon>Zosteraceae</taxon>
        <taxon>Zostera</taxon>
    </lineage>
</organism>
<dbReference type="PANTHER" id="PTHR11071:SF420">
    <property type="entry name" value="PEPTIDYL-PROLYL CIS-TRANS ISOMERASE CYP20-3, CHLOROPLASTIC"/>
    <property type="match status" value="1"/>
</dbReference>
<evidence type="ECO:0000313" key="7">
    <source>
        <dbReference type="EMBL" id="KMZ74341.1"/>
    </source>
</evidence>
<dbReference type="InterPro" id="IPR029000">
    <property type="entry name" value="Cyclophilin-like_dom_sf"/>
</dbReference>
<dbReference type="PANTHER" id="PTHR11071">
    <property type="entry name" value="PEPTIDYL-PROLYL CIS-TRANS ISOMERASE"/>
    <property type="match status" value="1"/>
</dbReference>